<keyword evidence="11" id="KW-1185">Reference proteome</keyword>
<dbReference type="PANTHER" id="PTHR16515:SF49">
    <property type="entry name" value="GASTRULA ZINC FINGER PROTEIN XLCGF49.1-LIKE-RELATED"/>
    <property type="match status" value="1"/>
</dbReference>
<feature type="compositionally biased region" description="Acidic residues" evidence="8">
    <location>
        <begin position="32"/>
        <end position="41"/>
    </location>
</feature>
<keyword evidence="3" id="KW-0677">Repeat</keyword>
<evidence type="ECO:0000313" key="10">
    <source>
        <dbReference type="EMBL" id="CBY10587.1"/>
    </source>
</evidence>
<dbReference type="PROSITE" id="PS50157">
    <property type="entry name" value="ZINC_FINGER_C2H2_2"/>
    <property type="match status" value="3"/>
</dbReference>
<dbReference type="GO" id="GO:0010468">
    <property type="term" value="P:regulation of gene expression"/>
    <property type="evidence" value="ECO:0007669"/>
    <property type="project" value="TreeGrafter"/>
</dbReference>
<evidence type="ECO:0000256" key="8">
    <source>
        <dbReference type="SAM" id="MobiDB-lite"/>
    </source>
</evidence>
<gene>
    <name evidence="10" type="ORF">GSOID_T00012735001</name>
</gene>
<evidence type="ECO:0000256" key="2">
    <source>
        <dbReference type="ARBA" id="ARBA00022723"/>
    </source>
</evidence>
<feature type="domain" description="C2H2-type" evidence="9">
    <location>
        <begin position="221"/>
        <end position="248"/>
    </location>
</feature>
<dbReference type="GO" id="GO:0005634">
    <property type="term" value="C:nucleus"/>
    <property type="evidence" value="ECO:0007669"/>
    <property type="project" value="UniProtKB-SubCell"/>
</dbReference>
<keyword evidence="2" id="KW-0479">Metal-binding</keyword>
<feature type="region of interest" description="Disordered" evidence="8">
    <location>
        <begin position="1"/>
        <end position="49"/>
    </location>
</feature>
<feature type="compositionally biased region" description="Basic and acidic residues" evidence="8">
    <location>
        <begin position="375"/>
        <end position="394"/>
    </location>
</feature>
<accession>E4XJE4</accession>
<comment type="subcellular location">
    <subcellularLocation>
        <location evidence="1">Nucleus</location>
    </subcellularLocation>
</comment>
<dbReference type="InParanoid" id="E4XJE4"/>
<dbReference type="Proteomes" id="UP000001307">
    <property type="component" value="Unassembled WGS sequence"/>
</dbReference>
<dbReference type="OrthoDB" id="8113227at2759"/>
<evidence type="ECO:0000256" key="7">
    <source>
        <dbReference type="PROSITE-ProRule" id="PRU00042"/>
    </source>
</evidence>
<dbReference type="GO" id="GO:0008270">
    <property type="term" value="F:zinc ion binding"/>
    <property type="evidence" value="ECO:0007669"/>
    <property type="project" value="UniProtKB-KW"/>
</dbReference>
<feature type="compositionally biased region" description="Polar residues" evidence="8">
    <location>
        <begin position="355"/>
        <end position="374"/>
    </location>
</feature>
<dbReference type="PANTHER" id="PTHR16515">
    <property type="entry name" value="PR DOMAIN ZINC FINGER PROTEIN"/>
    <property type="match status" value="1"/>
</dbReference>
<reference evidence="10" key="1">
    <citation type="journal article" date="2010" name="Science">
        <title>Plasticity of animal genome architecture unmasked by rapid evolution of a pelagic tunicate.</title>
        <authorList>
            <person name="Denoeud F."/>
            <person name="Henriet S."/>
            <person name="Mungpakdee S."/>
            <person name="Aury J.M."/>
            <person name="Da Silva C."/>
            <person name="Brinkmann H."/>
            <person name="Mikhaleva J."/>
            <person name="Olsen L.C."/>
            <person name="Jubin C."/>
            <person name="Canestro C."/>
            <person name="Bouquet J.M."/>
            <person name="Danks G."/>
            <person name="Poulain J."/>
            <person name="Campsteijn C."/>
            <person name="Adamski M."/>
            <person name="Cross I."/>
            <person name="Yadetie F."/>
            <person name="Muffato M."/>
            <person name="Louis A."/>
            <person name="Butcher S."/>
            <person name="Tsagkogeorga G."/>
            <person name="Konrad A."/>
            <person name="Singh S."/>
            <person name="Jensen M.F."/>
            <person name="Cong E.H."/>
            <person name="Eikeseth-Otteraa H."/>
            <person name="Noel B."/>
            <person name="Anthouard V."/>
            <person name="Porcel B.M."/>
            <person name="Kachouri-Lafond R."/>
            <person name="Nishino A."/>
            <person name="Ugolini M."/>
            <person name="Chourrout P."/>
            <person name="Nishida H."/>
            <person name="Aasland R."/>
            <person name="Huzurbazar S."/>
            <person name="Westhof E."/>
            <person name="Delsuc F."/>
            <person name="Lehrach H."/>
            <person name="Reinhardt R."/>
            <person name="Weissenbach J."/>
            <person name="Roy S.W."/>
            <person name="Artiguenave F."/>
            <person name="Postlethwait J.H."/>
            <person name="Manak J.R."/>
            <person name="Thompson E.M."/>
            <person name="Jaillon O."/>
            <person name="Du Pasquier L."/>
            <person name="Boudinot P."/>
            <person name="Liberles D.A."/>
            <person name="Volff J.N."/>
            <person name="Philippe H."/>
            <person name="Lenhard B."/>
            <person name="Roest Crollius H."/>
            <person name="Wincker P."/>
            <person name="Chourrout D."/>
        </authorList>
    </citation>
    <scope>NUCLEOTIDE SEQUENCE [LARGE SCALE GENOMIC DNA]</scope>
</reference>
<proteinExistence type="predicted"/>
<evidence type="ECO:0000256" key="3">
    <source>
        <dbReference type="ARBA" id="ARBA00022737"/>
    </source>
</evidence>
<dbReference type="InterPro" id="IPR036236">
    <property type="entry name" value="Znf_C2H2_sf"/>
</dbReference>
<evidence type="ECO:0000256" key="1">
    <source>
        <dbReference type="ARBA" id="ARBA00004123"/>
    </source>
</evidence>
<feature type="domain" description="C2H2-type" evidence="9">
    <location>
        <begin position="163"/>
        <end position="190"/>
    </location>
</feature>
<keyword evidence="4 7" id="KW-0863">Zinc-finger</keyword>
<dbReference type="InterPro" id="IPR050331">
    <property type="entry name" value="Zinc_finger"/>
</dbReference>
<keyword evidence="5" id="KW-0862">Zinc</keyword>
<dbReference type="AlphaFoldDB" id="E4XJE4"/>
<dbReference type="FunFam" id="3.30.160.60:FF:001818">
    <property type="entry name" value="GDNF-inducible zinc finger protein 1 isoform X1"/>
    <property type="match status" value="1"/>
</dbReference>
<dbReference type="SUPFAM" id="SSF57667">
    <property type="entry name" value="beta-beta-alpha zinc fingers"/>
    <property type="match status" value="2"/>
</dbReference>
<dbReference type="InterPro" id="IPR013087">
    <property type="entry name" value="Znf_C2H2_type"/>
</dbReference>
<feature type="region of interest" description="Disordered" evidence="8">
    <location>
        <begin position="348"/>
        <end position="394"/>
    </location>
</feature>
<feature type="compositionally biased region" description="Basic and acidic residues" evidence="8">
    <location>
        <begin position="20"/>
        <end position="31"/>
    </location>
</feature>
<protein>
    <recommendedName>
        <fullName evidence="9">C2H2-type domain-containing protein</fullName>
    </recommendedName>
</protein>
<evidence type="ECO:0000256" key="6">
    <source>
        <dbReference type="ARBA" id="ARBA00023242"/>
    </source>
</evidence>
<dbReference type="Gene3D" id="3.30.160.60">
    <property type="entry name" value="Classic Zinc Finger"/>
    <property type="match status" value="4"/>
</dbReference>
<dbReference type="SMART" id="SM00355">
    <property type="entry name" value="ZnF_C2H2"/>
    <property type="match status" value="4"/>
</dbReference>
<dbReference type="FunFam" id="3.30.160.60:FF:001049">
    <property type="entry name" value="zinc finger protein 319"/>
    <property type="match status" value="1"/>
</dbReference>
<feature type="domain" description="C2H2-type" evidence="9">
    <location>
        <begin position="249"/>
        <end position="274"/>
    </location>
</feature>
<dbReference type="PROSITE" id="PS00028">
    <property type="entry name" value="ZINC_FINGER_C2H2_1"/>
    <property type="match status" value="3"/>
</dbReference>
<evidence type="ECO:0000313" key="11">
    <source>
        <dbReference type="Proteomes" id="UP000001307"/>
    </source>
</evidence>
<evidence type="ECO:0000256" key="4">
    <source>
        <dbReference type="ARBA" id="ARBA00022771"/>
    </source>
</evidence>
<name>E4XJE4_OIKDI</name>
<evidence type="ECO:0000259" key="9">
    <source>
        <dbReference type="PROSITE" id="PS50157"/>
    </source>
</evidence>
<dbReference type="EMBL" id="FN653059">
    <property type="protein sequence ID" value="CBY10587.1"/>
    <property type="molecule type" value="Genomic_DNA"/>
</dbReference>
<keyword evidence="6" id="KW-0539">Nucleus</keyword>
<dbReference type="Pfam" id="PF00096">
    <property type="entry name" value="zf-C2H2"/>
    <property type="match status" value="1"/>
</dbReference>
<organism evidence="10">
    <name type="scientific">Oikopleura dioica</name>
    <name type="common">Tunicate</name>
    <dbReference type="NCBI Taxonomy" id="34765"/>
    <lineage>
        <taxon>Eukaryota</taxon>
        <taxon>Metazoa</taxon>
        <taxon>Chordata</taxon>
        <taxon>Tunicata</taxon>
        <taxon>Appendicularia</taxon>
        <taxon>Copelata</taxon>
        <taxon>Oikopleuridae</taxon>
        <taxon>Oikopleura</taxon>
    </lineage>
</organism>
<evidence type="ECO:0000256" key="5">
    <source>
        <dbReference type="ARBA" id="ARBA00022833"/>
    </source>
</evidence>
<sequence length="394" mass="43319">MANHAFKIDDTEEEIVVEPSEPKEEKDSKASDDEEIIEIPTEEPPSLSKEHNLAQTLHNRLNPMNQLFQHQNLPKNSLAFPSSDSLVSRSKSSNVFPNFALQNSLLKFHESQQRDKKKTVSPVGLDRNANSGLSLVSYHGPSNGGTAVNTSSSSTALVPKNPILCNICGSSWRTPSALNIHMRVHTGEKPYKCMICGKGHKQKALPSSVLSRLPSPSENSHICSFCGKGWKTRSALEMHIRVHTGEEPFICALCGKGHKQKGQLKVHITKHHSGFSYPDPSLTAGAVFQHEKEKLKIMRGARPIAPAPADSSAKVNPVLSRQTEFDCHQCGLACHSWANLEKHLQAHEEADVPGDSNSDNMDSSTFQKSRVTITESDKMCSSDEERDKMSEGEG</sequence>